<dbReference type="AlphaFoldDB" id="A0A397JFY9"/>
<dbReference type="PANTHER" id="PTHR43806:SF11">
    <property type="entry name" value="CEREVISIN-RELATED"/>
    <property type="match status" value="1"/>
</dbReference>
<evidence type="ECO:0000256" key="3">
    <source>
        <dbReference type="ARBA" id="ARBA00022801"/>
    </source>
</evidence>
<comment type="caution">
    <text evidence="5">Lacks conserved residue(s) required for the propagation of feature annotation.</text>
</comment>
<keyword evidence="8" id="KW-1185">Reference proteome</keyword>
<evidence type="ECO:0000313" key="8">
    <source>
        <dbReference type="Proteomes" id="UP000266861"/>
    </source>
</evidence>
<name>A0A397JFY9_9GLOM</name>
<dbReference type="Proteomes" id="UP000266861">
    <property type="component" value="Unassembled WGS sequence"/>
</dbReference>
<comment type="caution">
    <text evidence="7">The sequence shown here is derived from an EMBL/GenBank/DDBJ whole genome shotgun (WGS) entry which is preliminary data.</text>
</comment>
<evidence type="ECO:0000259" key="6">
    <source>
        <dbReference type="Pfam" id="PF00082"/>
    </source>
</evidence>
<dbReference type="STRING" id="1348612.A0A397JFY9"/>
<dbReference type="InterPro" id="IPR000209">
    <property type="entry name" value="Peptidase_S8/S53_dom"/>
</dbReference>
<dbReference type="Gene3D" id="3.40.50.200">
    <property type="entry name" value="Peptidase S8/S53 domain"/>
    <property type="match status" value="1"/>
</dbReference>
<evidence type="ECO:0000256" key="1">
    <source>
        <dbReference type="ARBA" id="ARBA00011073"/>
    </source>
</evidence>
<sequence length="189" mass="20785">MYMYSSNFHINQLFLSPLERLNVLPSVLLHLTLHKKDASFFVSNDKVHYKWLKDCYNRPVQSIKITKTIDKNSILDISIEGKFYACLIANFPLNNGYVFPSSAGSGATVYVVDTILGAFCDDYADTDDNGNGSHVSGIVGGKTFNVAKNVDIVGIKVLYSQGSGTLADIINSFSFVIDDVISKKNNAIL</sequence>
<reference evidence="7 8" key="1">
    <citation type="submission" date="2018-08" db="EMBL/GenBank/DDBJ databases">
        <title>Genome and evolution of the arbuscular mycorrhizal fungus Diversispora epigaea (formerly Glomus versiforme) and its bacterial endosymbionts.</title>
        <authorList>
            <person name="Sun X."/>
            <person name="Fei Z."/>
            <person name="Harrison M."/>
        </authorList>
    </citation>
    <scope>NUCLEOTIDE SEQUENCE [LARGE SCALE GENOMIC DNA]</scope>
    <source>
        <strain evidence="7 8">IT104</strain>
    </source>
</reference>
<dbReference type="GO" id="GO:0005615">
    <property type="term" value="C:extracellular space"/>
    <property type="evidence" value="ECO:0007669"/>
    <property type="project" value="TreeGrafter"/>
</dbReference>
<dbReference type="SUPFAM" id="SSF52743">
    <property type="entry name" value="Subtilisin-like"/>
    <property type="match status" value="1"/>
</dbReference>
<dbReference type="Pfam" id="PF00082">
    <property type="entry name" value="Peptidase_S8"/>
    <property type="match status" value="1"/>
</dbReference>
<dbReference type="EMBL" id="PQFF01000047">
    <property type="protein sequence ID" value="RHZ86497.1"/>
    <property type="molecule type" value="Genomic_DNA"/>
</dbReference>
<dbReference type="GO" id="GO:0004252">
    <property type="term" value="F:serine-type endopeptidase activity"/>
    <property type="evidence" value="ECO:0007669"/>
    <property type="project" value="InterPro"/>
</dbReference>
<dbReference type="OrthoDB" id="206201at2759"/>
<dbReference type="GO" id="GO:0006508">
    <property type="term" value="P:proteolysis"/>
    <property type="evidence" value="ECO:0007669"/>
    <property type="project" value="UniProtKB-KW"/>
</dbReference>
<dbReference type="PROSITE" id="PS51892">
    <property type="entry name" value="SUBTILASE"/>
    <property type="match status" value="1"/>
</dbReference>
<evidence type="ECO:0000256" key="5">
    <source>
        <dbReference type="PROSITE-ProRule" id="PRU01240"/>
    </source>
</evidence>
<keyword evidence="3" id="KW-0378">Hydrolase</keyword>
<evidence type="ECO:0000256" key="4">
    <source>
        <dbReference type="ARBA" id="ARBA00022825"/>
    </source>
</evidence>
<keyword evidence="4" id="KW-0720">Serine protease</keyword>
<dbReference type="PANTHER" id="PTHR43806">
    <property type="entry name" value="PEPTIDASE S8"/>
    <property type="match status" value="1"/>
</dbReference>
<keyword evidence="2" id="KW-0645">Protease</keyword>
<accession>A0A397JFY9</accession>
<evidence type="ECO:0000256" key="2">
    <source>
        <dbReference type="ARBA" id="ARBA00022670"/>
    </source>
</evidence>
<gene>
    <name evidence="7" type="ORF">Glove_50g104</name>
</gene>
<evidence type="ECO:0000313" key="7">
    <source>
        <dbReference type="EMBL" id="RHZ86497.1"/>
    </source>
</evidence>
<dbReference type="InterPro" id="IPR050131">
    <property type="entry name" value="Peptidase_S8_subtilisin-like"/>
</dbReference>
<comment type="similarity">
    <text evidence="1 5">Belongs to the peptidase S8 family.</text>
</comment>
<protein>
    <recommendedName>
        <fullName evidence="6">Peptidase S8/S53 domain-containing protein</fullName>
    </recommendedName>
</protein>
<feature type="domain" description="Peptidase S8/S53" evidence="6">
    <location>
        <begin position="122"/>
        <end position="179"/>
    </location>
</feature>
<proteinExistence type="inferred from homology"/>
<dbReference type="InterPro" id="IPR036852">
    <property type="entry name" value="Peptidase_S8/S53_dom_sf"/>
</dbReference>
<organism evidence="7 8">
    <name type="scientific">Diversispora epigaea</name>
    <dbReference type="NCBI Taxonomy" id="1348612"/>
    <lineage>
        <taxon>Eukaryota</taxon>
        <taxon>Fungi</taxon>
        <taxon>Fungi incertae sedis</taxon>
        <taxon>Mucoromycota</taxon>
        <taxon>Glomeromycotina</taxon>
        <taxon>Glomeromycetes</taxon>
        <taxon>Diversisporales</taxon>
        <taxon>Diversisporaceae</taxon>
        <taxon>Diversispora</taxon>
    </lineage>
</organism>